<organism evidence="2 4">
    <name type="scientific">Terribacillus saccharophilus</name>
    <dbReference type="NCBI Taxonomy" id="361277"/>
    <lineage>
        <taxon>Bacteria</taxon>
        <taxon>Bacillati</taxon>
        <taxon>Bacillota</taxon>
        <taxon>Bacilli</taxon>
        <taxon>Bacillales</taxon>
        <taxon>Bacillaceae</taxon>
        <taxon>Terribacillus</taxon>
    </lineage>
</organism>
<feature type="transmembrane region" description="Helical" evidence="1">
    <location>
        <begin position="32"/>
        <end position="52"/>
    </location>
</feature>
<reference evidence="3 5" key="2">
    <citation type="submission" date="2016-10" db="EMBL/GenBank/DDBJ databases">
        <authorList>
            <person name="Varghese N."/>
            <person name="Submissions S."/>
        </authorList>
    </citation>
    <scope>NUCLEOTIDE SEQUENCE [LARGE SCALE GENOMIC DNA]</scope>
    <source>
        <strain evidence="3 5">DSM 21619</strain>
    </source>
</reference>
<keyword evidence="1" id="KW-0812">Transmembrane</keyword>
<name>A0A075LQR3_9BACI</name>
<evidence type="ECO:0000313" key="5">
    <source>
        <dbReference type="Proteomes" id="UP000199735"/>
    </source>
</evidence>
<feature type="transmembrane region" description="Helical" evidence="1">
    <location>
        <begin position="58"/>
        <end position="91"/>
    </location>
</feature>
<dbReference type="Proteomes" id="UP000027980">
    <property type="component" value="Chromosome"/>
</dbReference>
<evidence type="ECO:0008006" key="6">
    <source>
        <dbReference type="Google" id="ProtNLM"/>
    </source>
</evidence>
<evidence type="ECO:0000313" key="3">
    <source>
        <dbReference type="EMBL" id="SEO17187.1"/>
    </source>
</evidence>
<dbReference type="KEGG" id="tap:GZ22_17995"/>
<dbReference type="Proteomes" id="UP000199735">
    <property type="component" value="Unassembled WGS sequence"/>
</dbReference>
<accession>A0AAX2EK92</accession>
<keyword evidence="1" id="KW-0472">Membrane</keyword>
<dbReference type="EMBL" id="FOCD01000008">
    <property type="protein sequence ID" value="SEO17187.1"/>
    <property type="molecule type" value="Genomic_DNA"/>
</dbReference>
<reference evidence="2 4" key="1">
    <citation type="submission" date="2014-07" db="EMBL/GenBank/DDBJ databases">
        <title>Complete genome sequence of a moderately halophilic bacterium Terribacillus aidingensis MP602, isolated from Cryptomeria fortunei in Tianmu mountain in China.</title>
        <authorList>
            <person name="Wang Y."/>
            <person name="Lu P."/>
            <person name="Zhang L."/>
        </authorList>
    </citation>
    <scope>NUCLEOTIDE SEQUENCE [LARGE SCALE GENOMIC DNA]</scope>
    <source>
        <strain evidence="2 4">MP602</strain>
    </source>
</reference>
<evidence type="ECO:0000256" key="1">
    <source>
        <dbReference type="SAM" id="Phobius"/>
    </source>
</evidence>
<proteinExistence type="predicted"/>
<feature type="transmembrane region" description="Helical" evidence="1">
    <location>
        <begin position="6"/>
        <end position="25"/>
    </location>
</feature>
<dbReference type="EMBL" id="CP008876">
    <property type="protein sequence ID" value="AIF68342.1"/>
    <property type="molecule type" value="Genomic_DNA"/>
</dbReference>
<gene>
    <name evidence="2" type="ORF">GZ22_17995</name>
    <name evidence="3" type="ORF">SAMN04489762_3638</name>
</gene>
<evidence type="ECO:0000313" key="2">
    <source>
        <dbReference type="EMBL" id="AIF68342.1"/>
    </source>
</evidence>
<evidence type="ECO:0000313" key="4">
    <source>
        <dbReference type="Proteomes" id="UP000027980"/>
    </source>
</evidence>
<protein>
    <recommendedName>
        <fullName evidence="6">DUF4064 domain-containing protein</fullName>
    </recommendedName>
</protein>
<accession>A0A075LQR3</accession>
<dbReference type="HOGENOM" id="CLU_180561_0_0_9"/>
<sequence length="100" mass="10555">MKTIAIVGGIFGIIASLLAMFFTLIENTYTVGNFGLLGIAAGILGIVAAFLLDRKSKLASVLLIVAAAVGIYAVLLYFLLPGVLMLIAAFVKMTRKGSRY</sequence>
<keyword evidence="1" id="KW-1133">Transmembrane helix</keyword>
<dbReference type="GeneID" id="34223061"/>
<dbReference type="RefSeq" id="WP_038565283.1">
    <property type="nucleotide sequence ID" value="NZ_CP008876.1"/>
</dbReference>
<dbReference type="AlphaFoldDB" id="A0A075LQR3"/>